<keyword evidence="4" id="KW-0012">Acyltransferase</keyword>
<feature type="transmembrane region" description="Helical" evidence="1">
    <location>
        <begin position="220"/>
        <end position="240"/>
    </location>
</feature>
<feature type="transmembrane region" description="Helical" evidence="1">
    <location>
        <begin position="28"/>
        <end position="49"/>
    </location>
</feature>
<dbReference type="EMBL" id="JALKII010000013">
    <property type="protein sequence ID" value="MCK0538739.1"/>
    <property type="molecule type" value="Genomic_DNA"/>
</dbReference>
<evidence type="ECO:0000259" key="2">
    <source>
        <dbReference type="Pfam" id="PF01757"/>
    </source>
</evidence>
<dbReference type="InterPro" id="IPR043968">
    <property type="entry name" value="SGNH"/>
</dbReference>
<protein>
    <submittedName>
        <fullName evidence="4">Acyltransferase</fullName>
    </submittedName>
</protein>
<dbReference type="InterPro" id="IPR050879">
    <property type="entry name" value="Acyltransferase_3"/>
</dbReference>
<dbReference type="PANTHER" id="PTHR23028">
    <property type="entry name" value="ACETYLTRANSFERASE"/>
    <property type="match status" value="1"/>
</dbReference>
<feature type="transmembrane region" description="Helical" evidence="1">
    <location>
        <begin position="278"/>
        <end position="297"/>
    </location>
</feature>
<dbReference type="PANTHER" id="PTHR23028:SF53">
    <property type="entry name" value="ACYL_TRANSF_3 DOMAIN-CONTAINING PROTEIN"/>
    <property type="match status" value="1"/>
</dbReference>
<evidence type="ECO:0000259" key="3">
    <source>
        <dbReference type="Pfam" id="PF19040"/>
    </source>
</evidence>
<feature type="transmembrane region" description="Helical" evidence="1">
    <location>
        <begin position="189"/>
        <end position="213"/>
    </location>
</feature>
<keyword evidence="1" id="KW-0812">Transmembrane</keyword>
<feature type="transmembrane region" description="Helical" evidence="1">
    <location>
        <begin position="246"/>
        <end position="266"/>
    </location>
</feature>
<feature type="transmembrane region" description="Helical" evidence="1">
    <location>
        <begin position="347"/>
        <end position="365"/>
    </location>
</feature>
<feature type="domain" description="Acyltransferase 3" evidence="2">
    <location>
        <begin position="7"/>
        <end position="330"/>
    </location>
</feature>
<feature type="transmembrane region" description="Helical" evidence="1">
    <location>
        <begin position="99"/>
        <end position="118"/>
    </location>
</feature>
<evidence type="ECO:0000313" key="5">
    <source>
        <dbReference type="Proteomes" id="UP001165524"/>
    </source>
</evidence>
<gene>
    <name evidence="4" type="ORF">MU846_13575</name>
</gene>
<feature type="transmembrane region" description="Helical" evidence="1">
    <location>
        <begin position="309"/>
        <end position="327"/>
    </location>
</feature>
<evidence type="ECO:0000256" key="1">
    <source>
        <dbReference type="SAM" id="Phobius"/>
    </source>
</evidence>
<name>A0ABT0EAU9_9GAMM</name>
<keyword evidence="1" id="KW-1133">Transmembrane helix</keyword>
<feature type="transmembrane region" description="Helical" evidence="1">
    <location>
        <begin position="70"/>
        <end position="93"/>
    </location>
</feature>
<keyword evidence="4" id="KW-0808">Transferase</keyword>
<feature type="transmembrane region" description="Helical" evidence="1">
    <location>
        <begin position="165"/>
        <end position="183"/>
    </location>
</feature>
<comment type="caution">
    <text evidence="4">The sequence shown here is derived from an EMBL/GenBank/DDBJ whole genome shotgun (WGS) entry which is preliminary data.</text>
</comment>
<dbReference type="GO" id="GO:0016746">
    <property type="term" value="F:acyltransferase activity"/>
    <property type="evidence" value="ECO:0007669"/>
    <property type="project" value="UniProtKB-KW"/>
</dbReference>
<evidence type="ECO:0000313" key="4">
    <source>
        <dbReference type="EMBL" id="MCK0538739.1"/>
    </source>
</evidence>
<keyword evidence="1" id="KW-0472">Membrane</keyword>
<dbReference type="InterPro" id="IPR002656">
    <property type="entry name" value="Acyl_transf_3_dom"/>
</dbReference>
<dbReference type="Proteomes" id="UP001165524">
    <property type="component" value="Unassembled WGS sequence"/>
</dbReference>
<dbReference type="Pfam" id="PF19040">
    <property type="entry name" value="SGNH"/>
    <property type="match status" value="1"/>
</dbReference>
<feature type="domain" description="SGNH" evidence="3">
    <location>
        <begin position="403"/>
        <end position="623"/>
    </location>
</feature>
<sequence>MQTFRPDIEGLRTIAVALVIFYHYQFPWITGGFVGVDVFFVISGFVITRMLQNKLATGNFSFADFYTRRVLRLVPVFLLVSTVTFLCISPFYFDDDYYIFSKSWMAALIGLSNFYFFAELSQYFSPEAGTIPLLHTWSLAVEEQFYFFWPAAFLSLAALAPRLRLALFAVAWLAALALSIYLAHHHANAAYYLLPARIFELTLGAGVALFGAHAWRLRPWLAESFTLAGLTLILATALLLRSTSTFPGLNALWPTLGTALIIYAGMHRTTLVSRALSIRPLVFLGGISYSLYLWHWPPVALLNYQLIEIDWPIRLAMLVAIVPLSWLSYRFVENRFRYRRWSLKKTLGIFILIPLIAIWAVQVTIRTSDDISFRIPEERRELYKIISQQNPADLFKRCFKGRPYEFEQSGACIFGNRDVAQPDSMLIGDSHAMALLGFVEELIADTDLSMLVVTRASTPFLLEEDMRALDPDPTKAQRSAALQRYLEQRPMTVFVGAWWNAYLTKPGMHEAFLRSIEWLLQQGHAVVMLEGVPELPSDMFAHCLLKNMDSCEIDAGPVRERMAAFMALKQEMTQRWPELVWLQPAQVLCDATQCQTELDGLPLYRDESHLNYLGAREIGRRFLRGSPAPLLSQQRASGTETE</sequence>
<keyword evidence="5" id="KW-1185">Reference proteome</keyword>
<accession>A0ABT0EAU9</accession>
<reference evidence="4" key="1">
    <citation type="submission" date="2022-04" db="EMBL/GenBank/DDBJ databases">
        <title>Alcanivorax sp. CY1518 draft genome sequence.</title>
        <authorList>
            <person name="Zhao G."/>
            <person name="An M."/>
        </authorList>
    </citation>
    <scope>NUCLEOTIDE SEQUENCE</scope>
    <source>
        <strain evidence="4">CY1518</strain>
    </source>
</reference>
<dbReference type="RefSeq" id="WP_246953648.1">
    <property type="nucleotide sequence ID" value="NZ_JALKII010000013.1"/>
</dbReference>
<proteinExistence type="predicted"/>
<organism evidence="4 5">
    <name type="scientific">Alcanivorax quisquiliarum</name>
    <dbReference type="NCBI Taxonomy" id="2933565"/>
    <lineage>
        <taxon>Bacteria</taxon>
        <taxon>Pseudomonadati</taxon>
        <taxon>Pseudomonadota</taxon>
        <taxon>Gammaproteobacteria</taxon>
        <taxon>Oceanospirillales</taxon>
        <taxon>Alcanivoracaceae</taxon>
        <taxon>Alcanivorax</taxon>
    </lineage>
</organism>
<dbReference type="Pfam" id="PF01757">
    <property type="entry name" value="Acyl_transf_3"/>
    <property type="match status" value="1"/>
</dbReference>